<feature type="transmembrane region" description="Helical" evidence="5">
    <location>
        <begin position="12"/>
        <end position="30"/>
    </location>
</feature>
<evidence type="ECO:0000259" key="6">
    <source>
        <dbReference type="Pfam" id="PF07291"/>
    </source>
</evidence>
<evidence type="ECO:0000256" key="3">
    <source>
        <dbReference type="ARBA" id="ARBA00022989"/>
    </source>
</evidence>
<evidence type="ECO:0000256" key="5">
    <source>
        <dbReference type="SAM" id="Phobius"/>
    </source>
</evidence>
<evidence type="ECO:0000256" key="4">
    <source>
        <dbReference type="ARBA" id="ARBA00023136"/>
    </source>
</evidence>
<protein>
    <recommendedName>
        <fullName evidence="6">Methylamine utilisation protein MauE domain-containing protein</fullName>
    </recommendedName>
</protein>
<comment type="subcellular location">
    <subcellularLocation>
        <location evidence="1">Membrane</location>
        <topology evidence="1">Multi-pass membrane protein</topology>
    </subcellularLocation>
</comment>
<keyword evidence="3 5" id="KW-1133">Transmembrane helix</keyword>
<reference evidence="7" key="1">
    <citation type="journal article" date="2011" name="Environ. Microbiol.">
        <title>Genomic insights into the metabolic potential of the polycyclic aromatic hydrocarbon degrading sulfate-reducing Deltaproteobacterium N47.</title>
        <authorList>
            <person name="Bergmann F."/>
            <person name="Selesi D."/>
            <person name="Weinmaier T."/>
            <person name="Tischler P."/>
            <person name="Rattei T."/>
            <person name="Meckenstock R.U."/>
        </authorList>
    </citation>
    <scope>NUCLEOTIDE SEQUENCE</scope>
</reference>
<evidence type="ECO:0000313" key="7">
    <source>
        <dbReference type="EMBL" id="CBX31329.1"/>
    </source>
</evidence>
<accession>E1YJ75</accession>
<sequence length="158" mass="17955">MKENSRQRLSLYLYHGARIVIGLVFIYASYDKILHPAAFAKIIYNYQILPDKLINLTAILLPWLELVIGCLLLSGVWLPGAVFISNVLLIIFFCILIYNKARGLNINCGCFSTSFGSSSYSVFYIARDFIFVIIANYLFIKIFIKPSVLCKVKKPTNN</sequence>
<keyword evidence="2 5" id="KW-0812">Transmembrane</keyword>
<proteinExistence type="predicted"/>
<dbReference type="Pfam" id="PF07291">
    <property type="entry name" value="MauE"/>
    <property type="match status" value="1"/>
</dbReference>
<dbReference type="EMBL" id="FR695877">
    <property type="protein sequence ID" value="CBX31329.1"/>
    <property type="molecule type" value="Genomic_DNA"/>
</dbReference>
<dbReference type="UniPathway" id="UPA00895"/>
<evidence type="ECO:0000256" key="2">
    <source>
        <dbReference type="ARBA" id="ARBA00022692"/>
    </source>
</evidence>
<organism evidence="7">
    <name type="scientific">uncultured Desulfobacterium sp</name>
    <dbReference type="NCBI Taxonomy" id="201089"/>
    <lineage>
        <taxon>Bacteria</taxon>
        <taxon>Pseudomonadati</taxon>
        <taxon>Thermodesulfobacteriota</taxon>
        <taxon>Desulfobacteria</taxon>
        <taxon>Desulfobacterales</taxon>
        <taxon>Desulfobacteriaceae</taxon>
        <taxon>Desulfobacterium</taxon>
        <taxon>environmental samples</taxon>
    </lineage>
</organism>
<feature type="domain" description="Methylamine utilisation protein MauE" evidence="6">
    <location>
        <begin position="12"/>
        <end position="138"/>
    </location>
</feature>
<gene>
    <name evidence="7" type="ORF">N47_E48410</name>
</gene>
<feature type="transmembrane region" description="Helical" evidence="5">
    <location>
        <begin position="121"/>
        <end position="144"/>
    </location>
</feature>
<feature type="transmembrane region" description="Helical" evidence="5">
    <location>
        <begin position="80"/>
        <end position="101"/>
    </location>
</feature>
<evidence type="ECO:0000256" key="1">
    <source>
        <dbReference type="ARBA" id="ARBA00004141"/>
    </source>
</evidence>
<keyword evidence="4 5" id="KW-0472">Membrane</keyword>
<name>E1YJ75_9BACT</name>
<dbReference type="AlphaFoldDB" id="E1YJ75"/>
<dbReference type="InterPro" id="IPR009908">
    <property type="entry name" value="Methylamine_util_MauE"/>
</dbReference>
<dbReference type="GO" id="GO:0030416">
    <property type="term" value="P:methylamine metabolic process"/>
    <property type="evidence" value="ECO:0007669"/>
    <property type="project" value="InterPro"/>
</dbReference>
<dbReference type="GO" id="GO:0016020">
    <property type="term" value="C:membrane"/>
    <property type="evidence" value="ECO:0007669"/>
    <property type="project" value="UniProtKB-SubCell"/>
</dbReference>